<dbReference type="AlphaFoldDB" id="A0A1M6E900"/>
<dbReference type="STRING" id="1122934.SAMN02745691_00893"/>
<sequence>MKSRIIAVSIFAVTLVILYLGVSRMDDKEAPTIKFGNQVTSWHEEQGADILLADVRAHDERDGDVSESLIIESMTPLSDGKRISIIYAARDSKNNISKKDRVIAYNTEAEEESVVEETATAKTVIAETTIAETVGEVPVITLNTNQVSINAGEGFNAIDYVESAVDDVDDAWRNIQIAGQYNVNIPGEYTLTYYIVDSEGNRSNEEKVILTVN</sequence>
<evidence type="ECO:0000313" key="3">
    <source>
        <dbReference type="Proteomes" id="UP000184342"/>
    </source>
</evidence>
<organism evidence="2 3">
    <name type="scientific">Parasporobacterium paucivorans DSM 15970</name>
    <dbReference type="NCBI Taxonomy" id="1122934"/>
    <lineage>
        <taxon>Bacteria</taxon>
        <taxon>Bacillati</taxon>
        <taxon>Bacillota</taxon>
        <taxon>Clostridia</taxon>
        <taxon>Lachnospirales</taxon>
        <taxon>Lachnospiraceae</taxon>
        <taxon>Parasporobacterium</taxon>
    </lineage>
</organism>
<gene>
    <name evidence="2" type="ORF">SAMN02745691_00893</name>
</gene>
<dbReference type="EMBL" id="FQYT01000007">
    <property type="protein sequence ID" value="SHI81849.1"/>
    <property type="molecule type" value="Genomic_DNA"/>
</dbReference>
<dbReference type="InterPro" id="IPR032179">
    <property type="entry name" value="Cry22Aa_Ig-like"/>
</dbReference>
<feature type="domain" description="Pesticidal crystal protein Cry22Aa Ig-like" evidence="1">
    <location>
        <begin position="143"/>
        <end position="204"/>
    </location>
</feature>
<proteinExistence type="predicted"/>
<reference evidence="2 3" key="1">
    <citation type="submission" date="2016-11" db="EMBL/GenBank/DDBJ databases">
        <authorList>
            <person name="Jaros S."/>
            <person name="Januszkiewicz K."/>
            <person name="Wedrychowicz H."/>
        </authorList>
    </citation>
    <scope>NUCLEOTIDE SEQUENCE [LARGE SCALE GENOMIC DNA]</scope>
    <source>
        <strain evidence="2 3">DSM 15970</strain>
    </source>
</reference>
<name>A0A1M6E900_9FIRM</name>
<evidence type="ECO:0000313" key="2">
    <source>
        <dbReference type="EMBL" id="SHI81849.1"/>
    </source>
</evidence>
<dbReference type="Gene3D" id="2.60.40.10">
    <property type="entry name" value="Immunoglobulins"/>
    <property type="match status" value="1"/>
</dbReference>
<evidence type="ECO:0000259" key="1">
    <source>
        <dbReference type="Pfam" id="PF16403"/>
    </source>
</evidence>
<dbReference type="InterPro" id="IPR013783">
    <property type="entry name" value="Ig-like_fold"/>
</dbReference>
<protein>
    <recommendedName>
        <fullName evidence="1">Pesticidal crystal protein Cry22Aa Ig-like domain-containing protein</fullName>
    </recommendedName>
</protein>
<keyword evidence="3" id="KW-1185">Reference proteome</keyword>
<dbReference type="OrthoDB" id="1972074at2"/>
<dbReference type="Pfam" id="PF16403">
    <property type="entry name" value="Bact_surface_Ig-like"/>
    <property type="match status" value="1"/>
</dbReference>
<dbReference type="Proteomes" id="UP000184342">
    <property type="component" value="Unassembled WGS sequence"/>
</dbReference>
<dbReference type="RefSeq" id="WP_073993151.1">
    <property type="nucleotide sequence ID" value="NZ_FQYT01000007.1"/>
</dbReference>
<accession>A0A1M6E900</accession>